<gene>
    <name evidence="7" type="ORF">C7I55_05475</name>
</gene>
<feature type="transmembrane region" description="Helical" evidence="5">
    <location>
        <begin position="395"/>
        <end position="412"/>
    </location>
</feature>
<dbReference type="InterPro" id="IPR007016">
    <property type="entry name" value="O-antigen_ligase-rel_domated"/>
</dbReference>
<dbReference type="RefSeq" id="WP_106511901.1">
    <property type="nucleotide sequence ID" value="NZ_PXYI01000002.1"/>
</dbReference>
<keyword evidence="2 5" id="KW-0812">Transmembrane</keyword>
<feature type="transmembrane region" description="Helical" evidence="5">
    <location>
        <begin position="143"/>
        <end position="163"/>
    </location>
</feature>
<accession>A0A2P7QUV6</accession>
<dbReference type="InterPro" id="IPR051533">
    <property type="entry name" value="WaaL-like"/>
</dbReference>
<dbReference type="OrthoDB" id="7628239at2"/>
<dbReference type="PANTHER" id="PTHR37422:SF13">
    <property type="entry name" value="LIPOPOLYSACCHARIDE BIOSYNTHESIS PROTEIN PA4999-RELATED"/>
    <property type="match status" value="1"/>
</dbReference>
<feature type="transmembrane region" description="Helical" evidence="5">
    <location>
        <begin position="192"/>
        <end position="210"/>
    </location>
</feature>
<feature type="transmembrane region" description="Helical" evidence="5">
    <location>
        <begin position="61"/>
        <end position="79"/>
    </location>
</feature>
<comment type="caution">
    <text evidence="7">The sequence shown here is derived from an EMBL/GenBank/DDBJ whole genome shotgun (WGS) entry which is preliminary data.</text>
</comment>
<evidence type="ECO:0000313" key="8">
    <source>
        <dbReference type="Proteomes" id="UP000241167"/>
    </source>
</evidence>
<feature type="transmembrane region" description="Helical" evidence="5">
    <location>
        <begin position="222"/>
        <end position="240"/>
    </location>
</feature>
<evidence type="ECO:0000256" key="1">
    <source>
        <dbReference type="ARBA" id="ARBA00004141"/>
    </source>
</evidence>
<evidence type="ECO:0000256" key="2">
    <source>
        <dbReference type="ARBA" id="ARBA00022692"/>
    </source>
</evidence>
<keyword evidence="8" id="KW-1185">Reference proteome</keyword>
<feature type="transmembrane region" description="Helical" evidence="5">
    <location>
        <begin position="270"/>
        <end position="290"/>
    </location>
</feature>
<evidence type="ECO:0000313" key="7">
    <source>
        <dbReference type="EMBL" id="PSJ41735.1"/>
    </source>
</evidence>
<keyword evidence="3 5" id="KW-1133">Transmembrane helix</keyword>
<feature type="transmembrane region" description="Helical" evidence="5">
    <location>
        <begin position="418"/>
        <end position="436"/>
    </location>
</feature>
<evidence type="ECO:0000256" key="5">
    <source>
        <dbReference type="SAM" id="Phobius"/>
    </source>
</evidence>
<comment type="subcellular location">
    <subcellularLocation>
        <location evidence="1">Membrane</location>
        <topology evidence="1">Multi-pass membrane protein</topology>
    </subcellularLocation>
</comment>
<dbReference type="AlphaFoldDB" id="A0A2P7QUV6"/>
<feature type="domain" description="O-antigen ligase-related" evidence="6">
    <location>
        <begin position="231"/>
        <end position="372"/>
    </location>
</feature>
<sequence>MKHWLRLGLVPAYFVLCLVLGGASGGGFWANMLLQLLAVPIIVWAIVVHRNTAMASAGKQLLGLLAAATLLILLQLIPLPPSIWGSLPGRDAIVRGFEMLGQAMPWLPISLAPTRTIASALWALPAVAILFGMLRLGAFTPKWLAWSLIAVTAVGVGLGALQLTGGETSKLYFYRIANKNAATGFFANTNNMAELMVATIPFLAALYLSAMRKGSSVQKRSSLLIVLLGALAVLVVGIAVNRSLAGIGLAVPTVAATGLMVLFRGRRLPVWAGGAVLGLLALSVTLVLSLPLGNNLTSDDARGAQSSRYTAFSTTIEAAEDYFPVGSGIGTFPQIYPMYEDPQNVDRWYMNHAHNDYLELALETGLAGILLIAVFFLWFAWRVVRVWRADEPDQYARAATIAAGVILAHSFVEFPLRTAAISALFAICCALIAEARPRVRNKRETREDRPRARHLTAD</sequence>
<name>A0A2P7QUV6_9SPHN</name>
<evidence type="ECO:0000259" key="6">
    <source>
        <dbReference type="Pfam" id="PF04932"/>
    </source>
</evidence>
<feature type="transmembrane region" description="Helical" evidence="5">
    <location>
        <begin position="32"/>
        <end position="49"/>
    </location>
</feature>
<dbReference type="EMBL" id="PXYI01000002">
    <property type="protein sequence ID" value="PSJ41735.1"/>
    <property type="molecule type" value="Genomic_DNA"/>
</dbReference>
<proteinExistence type="predicted"/>
<dbReference type="Proteomes" id="UP000241167">
    <property type="component" value="Unassembled WGS sequence"/>
</dbReference>
<dbReference type="PANTHER" id="PTHR37422">
    <property type="entry name" value="TEICHURONIC ACID BIOSYNTHESIS PROTEIN TUAE"/>
    <property type="match status" value="1"/>
</dbReference>
<feature type="transmembrane region" description="Helical" evidence="5">
    <location>
        <begin position="116"/>
        <end position="136"/>
    </location>
</feature>
<protein>
    <submittedName>
        <fullName evidence="7">O-antigen polymerase</fullName>
    </submittedName>
</protein>
<dbReference type="GO" id="GO:0016020">
    <property type="term" value="C:membrane"/>
    <property type="evidence" value="ECO:0007669"/>
    <property type="project" value="UniProtKB-SubCell"/>
</dbReference>
<feature type="transmembrane region" description="Helical" evidence="5">
    <location>
        <begin position="365"/>
        <end position="383"/>
    </location>
</feature>
<reference evidence="7 8" key="1">
    <citation type="submission" date="2018-03" db="EMBL/GenBank/DDBJ databases">
        <title>The draft genome of Sphingosinicella sp. GL-C-18.</title>
        <authorList>
            <person name="Liu L."/>
            <person name="Li L."/>
            <person name="Liang L."/>
            <person name="Zhang X."/>
            <person name="Wang T."/>
        </authorList>
    </citation>
    <scope>NUCLEOTIDE SEQUENCE [LARGE SCALE GENOMIC DNA]</scope>
    <source>
        <strain evidence="7 8">GL-C-18</strain>
    </source>
</reference>
<keyword evidence="4 5" id="KW-0472">Membrane</keyword>
<organism evidence="7 8">
    <name type="scientific">Allosphingosinicella deserti</name>
    <dbReference type="NCBI Taxonomy" id="2116704"/>
    <lineage>
        <taxon>Bacteria</taxon>
        <taxon>Pseudomonadati</taxon>
        <taxon>Pseudomonadota</taxon>
        <taxon>Alphaproteobacteria</taxon>
        <taxon>Sphingomonadales</taxon>
        <taxon>Sphingomonadaceae</taxon>
        <taxon>Allosphingosinicella</taxon>
    </lineage>
</organism>
<dbReference type="Pfam" id="PF04932">
    <property type="entry name" value="Wzy_C"/>
    <property type="match status" value="1"/>
</dbReference>
<feature type="transmembrane region" description="Helical" evidence="5">
    <location>
        <begin position="246"/>
        <end position="263"/>
    </location>
</feature>
<evidence type="ECO:0000256" key="4">
    <source>
        <dbReference type="ARBA" id="ARBA00023136"/>
    </source>
</evidence>
<evidence type="ECO:0000256" key="3">
    <source>
        <dbReference type="ARBA" id="ARBA00022989"/>
    </source>
</evidence>